<dbReference type="GO" id="GO:0042781">
    <property type="term" value="F:3'-tRNA processing endoribonuclease activity"/>
    <property type="evidence" value="ECO:0007669"/>
    <property type="project" value="UniProtKB-EC"/>
</dbReference>
<evidence type="ECO:0000259" key="2">
    <source>
        <dbReference type="SMART" id="SM00849"/>
    </source>
</evidence>
<dbReference type="InterPro" id="IPR036866">
    <property type="entry name" value="RibonucZ/Hydroxyglut_hydro"/>
</dbReference>
<dbReference type="Gene3D" id="3.60.15.10">
    <property type="entry name" value="Ribonuclease Z/Hydroxyacylglutathione hydrolase-like"/>
    <property type="match status" value="1"/>
</dbReference>
<organism evidence="3 4">
    <name type="scientific">Tsuneonella dongtanensis</name>
    <dbReference type="NCBI Taxonomy" id="692370"/>
    <lineage>
        <taxon>Bacteria</taxon>
        <taxon>Pseudomonadati</taxon>
        <taxon>Pseudomonadota</taxon>
        <taxon>Alphaproteobacteria</taxon>
        <taxon>Sphingomonadales</taxon>
        <taxon>Erythrobacteraceae</taxon>
        <taxon>Tsuneonella</taxon>
    </lineage>
</organism>
<dbReference type="CDD" id="cd07719">
    <property type="entry name" value="arylsulfatase_AtsA-like_MBL-fold"/>
    <property type="match status" value="1"/>
</dbReference>
<keyword evidence="1 3" id="KW-0378">Hydrolase</keyword>
<proteinExistence type="predicted"/>
<dbReference type="InterPro" id="IPR044094">
    <property type="entry name" value="AtsA-like_MBL-fold"/>
</dbReference>
<dbReference type="OrthoDB" id="9803916at2"/>
<name>A0A1B2AFZ0_9SPHN</name>
<dbReference type="STRING" id="692370.A6F68_02569"/>
<gene>
    <name evidence="3" type="primary">rnz</name>
    <name evidence="3" type="ORF">A6F68_02569</name>
</gene>
<evidence type="ECO:0000313" key="3">
    <source>
        <dbReference type="EMBL" id="ANY21063.1"/>
    </source>
</evidence>
<dbReference type="SUPFAM" id="SSF56281">
    <property type="entry name" value="Metallo-hydrolase/oxidoreductase"/>
    <property type="match status" value="1"/>
</dbReference>
<dbReference type="PANTHER" id="PTHR46018:SF2">
    <property type="entry name" value="ZINC PHOSPHODIESTERASE ELAC PROTEIN 1"/>
    <property type="match status" value="1"/>
</dbReference>
<protein>
    <submittedName>
        <fullName evidence="3">Ribonuclease Z</fullName>
        <ecNumber evidence="3">3.1.26.11</ecNumber>
    </submittedName>
</protein>
<dbReference type="PATRIC" id="fig|692370.5.peg.2580"/>
<dbReference type="SMART" id="SM00849">
    <property type="entry name" value="Lactamase_B"/>
    <property type="match status" value="1"/>
</dbReference>
<dbReference type="AlphaFoldDB" id="A0A1B2AFZ0"/>
<accession>A0A1B2AFZ0</accession>
<dbReference type="Pfam" id="PF12706">
    <property type="entry name" value="Lactamase_B_2"/>
    <property type="match status" value="1"/>
</dbReference>
<reference evidence="3 4" key="1">
    <citation type="submission" date="2016-07" db="EMBL/GenBank/DDBJ databases">
        <title>Complete genome sequence of Altererythrobacter dongtanensis KCTC 22672, a type strain with esterase isolated from tidal flat.</title>
        <authorList>
            <person name="Cheng H."/>
            <person name="Wu Y.-H."/>
            <person name="Zhou P."/>
            <person name="Huo Y.-Y."/>
            <person name="Wang C.-S."/>
            <person name="Xu X.-W."/>
        </authorList>
    </citation>
    <scope>NUCLEOTIDE SEQUENCE [LARGE SCALE GENOMIC DNA]</scope>
    <source>
        <strain evidence="3 4">KCTC 22672</strain>
    </source>
</reference>
<feature type="domain" description="Metallo-beta-lactamase" evidence="2">
    <location>
        <begin position="68"/>
        <end position="283"/>
    </location>
</feature>
<dbReference type="RefSeq" id="WP_067680784.1">
    <property type="nucleotide sequence ID" value="NZ_CP016591.1"/>
</dbReference>
<dbReference type="PANTHER" id="PTHR46018">
    <property type="entry name" value="ZINC PHOSPHODIESTERASE ELAC PROTEIN 1"/>
    <property type="match status" value="1"/>
</dbReference>
<dbReference type="KEGG" id="ado:A6F68_02569"/>
<sequence>MKRKVSLAAAVVVLLGLVVAFAFQAQIGGWIYDRAVGSRIAAPPLESASGLAVGLCGTGSPMPGSNRAGACTVVLAGSQAIVVDMGEGGAANLTRMGIDPGRIDAVLLTHFHSDHIDGLGPLNLLHWTGVADREPLALHGPPGVERVAEGFNLAYTHDHGYRVAHHGEAIAPPAGGTFRAVPFEMPAGPTVVFRKDGLTVTAFPVDHRPVTPAVGYRFDYKGRSVVISGDTAQSVSLERAARGADLLVHEALQPVMVSSLTRALDKVGRKNTAQITRDILDYHATPEQAAESAQRAGVRHLVLTHIVPPLPSRLFYPAFLRDAEGRFDGPITVGDDGVVFMLPAGSSEVTVR</sequence>
<dbReference type="EC" id="3.1.26.11" evidence="3"/>
<keyword evidence="4" id="KW-1185">Reference proteome</keyword>
<evidence type="ECO:0000313" key="4">
    <source>
        <dbReference type="Proteomes" id="UP000092932"/>
    </source>
</evidence>
<evidence type="ECO:0000256" key="1">
    <source>
        <dbReference type="ARBA" id="ARBA00022801"/>
    </source>
</evidence>
<dbReference type="InterPro" id="IPR001279">
    <property type="entry name" value="Metallo-B-lactamas"/>
</dbReference>
<dbReference type="EMBL" id="CP016591">
    <property type="protein sequence ID" value="ANY21063.1"/>
    <property type="molecule type" value="Genomic_DNA"/>
</dbReference>
<dbReference type="Proteomes" id="UP000092932">
    <property type="component" value="Chromosome"/>
</dbReference>